<feature type="compositionally biased region" description="Low complexity" evidence="7">
    <location>
        <begin position="274"/>
        <end position="285"/>
    </location>
</feature>
<feature type="repeat" description="WD" evidence="6">
    <location>
        <begin position="392"/>
        <end position="431"/>
    </location>
</feature>
<dbReference type="InterPro" id="IPR036322">
    <property type="entry name" value="WD40_repeat_dom_sf"/>
</dbReference>
<dbReference type="Proteomes" id="UP000799429">
    <property type="component" value="Unassembled WGS sequence"/>
</dbReference>
<dbReference type="PANTHER" id="PTHR19872:SF9">
    <property type="entry name" value="UBIQUITIN-BINDING SDF UBIQUITIN LIGASE COMPLEX SUBUNIT"/>
    <property type="match status" value="1"/>
</dbReference>
<keyword evidence="4" id="KW-0677">Repeat</keyword>
<evidence type="ECO:0000256" key="3">
    <source>
        <dbReference type="ARBA" id="ARBA00022574"/>
    </source>
</evidence>
<comment type="similarity">
    <text evidence="2">Belongs to the WD repeat MET30/SCONB/SCON-2 family.</text>
</comment>
<dbReference type="CDD" id="cd22147">
    <property type="entry name" value="F-box_SpPof1-like"/>
    <property type="match status" value="1"/>
</dbReference>
<dbReference type="OrthoDB" id="5580488at2759"/>
<evidence type="ECO:0000256" key="1">
    <source>
        <dbReference type="ARBA" id="ARBA00004906"/>
    </source>
</evidence>
<feature type="repeat" description="WD" evidence="6">
    <location>
        <begin position="352"/>
        <end position="391"/>
    </location>
</feature>
<dbReference type="PROSITE" id="PS00678">
    <property type="entry name" value="WD_REPEATS_1"/>
    <property type="match status" value="3"/>
</dbReference>
<feature type="repeat" description="WD" evidence="6">
    <location>
        <begin position="624"/>
        <end position="663"/>
    </location>
</feature>
<evidence type="ECO:0000256" key="5">
    <source>
        <dbReference type="ARBA" id="ARBA00022786"/>
    </source>
</evidence>
<dbReference type="Gene3D" id="1.20.1280.50">
    <property type="match status" value="1"/>
</dbReference>
<feature type="region of interest" description="Disordered" evidence="7">
    <location>
        <begin position="255"/>
        <end position="306"/>
    </location>
</feature>
<sequence length="696" mass="78008">MSADVAAEAHAALHEHTHEGSWNRNKKYMAEGDEEVEDENIAISLSNQQAERTVAPFLARHIPQQYNPLGGRPDPPDIMSKGNTKYCYRHHPDLKCRKQANEPSMEQLQNELGALSQSDQQGIAHVWSLFSAAPSKHRKLILQGILTQCCFPQLSFISGQVRDLIKIDFLSALPTELAFNILCFLDTTSLCKAAQVSQRWRALAEDDVVWHRMCEQHIDRKCTKCGWGLPLLERKRLRKNKRQIQMRAAGRGLNEWSPNITPAPEDPIANNLISPESSSGSTEKSLVIGKKRAPTPSGSFPEGSGKKTCLQSLKEDDEYFHPPSRRPWKDVYKDRFKVGINWKYGRYKTQIFRGHRNGVTCLQVDDTTLVTGSYDSTIKVWNVENGEELQTLRGHTMGIRCLQFDETKLFSGGMDGKVIMWDWKSGKILRVLVDRGHPSKGFVGLHFDGEVLAAGNMDGTIFVWDFGNATNFLLKGHTDWTNSVRVDAPSRTLFSASDDRTARLWDLNTQQTVRVYEGHVGHVQQVLPLPREYDIEDLTVDNAAETHSDVSAAQSTSTYDWALPNTVSQIAPMAPPPVPVEHPPHELFAPNSSRQPPPRYILTGSLDACIRLWDVQSALPIRSFFGHLEGVWALAADTLRFVSGAEDGMVKEWDPRTGQCLRTYTKHSGPVTCVGLSDERLVSGSEDCEVRVACFL</sequence>
<dbReference type="SUPFAM" id="SSF50978">
    <property type="entry name" value="WD40 repeat-like"/>
    <property type="match status" value="1"/>
</dbReference>
<name>A0A9P4S338_9PEZI</name>
<dbReference type="PROSITE" id="PS50181">
    <property type="entry name" value="FBOX"/>
    <property type="match status" value="1"/>
</dbReference>
<dbReference type="InterPro" id="IPR001680">
    <property type="entry name" value="WD40_rpt"/>
</dbReference>
<keyword evidence="5" id="KW-0833">Ubl conjugation pathway</keyword>
<dbReference type="PANTHER" id="PTHR19872">
    <property type="entry name" value="UBIQUITIN LIGASE SPECIFICITY FACTOR/HREP PROTEIN"/>
    <property type="match status" value="1"/>
</dbReference>
<feature type="compositionally biased region" description="Basic and acidic residues" evidence="7">
    <location>
        <begin position="11"/>
        <end position="21"/>
    </location>
</feature>
<dbReference type="Pfam" id="PF00400">
    <property type="entry name" value="WD40"/>
    <property type="match status" value="7"/>
</dbReference>
<dbReference type="AlphaFoldDB" id="A0A9P4S338"/>
<dbReference type="InterPro" id="IPR015943">
    <property type="entry name" value="WD40/YVTN_repeat-like_dom_sf"/>
</dbReference>
<evidence type="ECO:0000256" key="6">
    <source>
        <dbReference type="PROSITE-ProRule" id="PRU00221"/>
    </source>
</evidence>
<dbReference type="CDD" id="cd00200">
    <property type="entry name" value="WD40"/>
    <property type="match status" value="1"/>
</dbReference>
<evidence type="ECO:0000256" key="7">
    <source>
        <dbReference type="SAM" id="MobiDB-lite"/>
    </source>
</evidence>
<gene>
    <name evidence="9" type="ORF">M501DRAFT_943903</name>
</gene>
<organism evidence="9 10">
    <name type="scientific">Patellaria atrata CBS 101060</name>
    <dbReference type="NCBI Taxonomy" id="1346257"/>
    <lineage>
        <taxon>Eukaryota</taxon>
        <taxon>Fungi</taxon>
        <taxon>Dikarya</taxon>
        <taxon>Ascomycota</taxon>
        <taxon>Pezizomycotina</taxon>
        <taxon>Dothideomycetes</taxon>
        <taxon>Dothideomycetes incertae sedis</taxon>
        <taxon>Patellariales</taxon>
        <taxon>Patellariaceae</taxon>
        <taxon>Patellaria</taxon>
    </lineage>
</organism>
<dbReference type="InterPro" id="IPR020472">
    <property type="entry name" value="WD40_PAC1"/>
</dbReference>
<comment type="pathway">
    <text evidence="1">Protein modification; protein ubiquitination.</text>
</comment>
<dbReference type="InterPro" id="IPR019775">
    <property type="entry name" value="WD40_repeat_CS"/>
</dbReference>
<dbReference type="SUPFAM" id="SSF81383">
    <property type="entry name" value="F-box domain"/>
    <property type="match status" value="1"/>
</dbReference>
<keyword evidence="10" id="KW-1185">Reference proteome</keyword>
<feature type="domain" description="F-box" evidence="8">
    <location>
        <begin position="167"/>
        <end position="213"/>
    </location>
</feature>
<dbReference type="InterPro" id="IPR001810">
    <property type="entry name" value="F-box_dom"/>
</dbReference>
<dbReference type="SMART" id="SM00320">
    <property type="entry name" value="WD40"/>
    <property type="match status" value="7"/>
</dbReference>
<dbReference type="InterPro" id="IPR036047">
    <property type="entry name" value="F-box-like_dom_sf"/>
</dbReference>
<feature type="region of interest" description="Disordered" evidence="7">
    <location>
        <begin position="1"/>
        <end position="25"/>
    </location>
</feature>
<dbReference type="PROSITE" id="PS50082">
    <property type="entry name" value="WD_REPEATS_2"/>
    <property type="match status" value="6"/>
</dbReference>
<accession>A0A9P4S338</accession>
<proteinExistence type="inferred from homology"/>
<evidence type="ECO:0000256" key="2">
    <source>
        <dbReference type="ARBA" id="ARBA00007968"/>
    </source>
</evidence>
<dbReference type="Gene3D" id="2.130.10.10">
    <property type="entry name" value="YVTN repeat-like/Quinoprotein amine dehydrogenase"/>
    <property type="match status" value="2"/>
</dbReference>
<dbReference type="InterPro" id="IPR051075">
    <property type="entry name" value="SCF_subunit_WD-repeat"/>
</dbReference>
<comment type="caution">
    <text evidence="9">The sequence shown here is derived from an EMBL/GenBank/DDBJ whole genome shotgun (WGS) entry which is preliminary data.</text>
</comment>
<dbReference type="FunFam" id="1.20.1280.50:FF:000016">
    <property type="entry name" value="E3 ubiquitin ligase complex SCF subunit sconB"/>
    <property type="match status" value="1"/>
</dbReference>
<dbReference type="EMBL" id="MU006117">
    <property type="protein sequence ID" value="KAF2834561.1"/>
    <property type="molecule type" value="Genomic_DNA"/>
</dbReference>
<dbReference type="Pfam" id="PF12937">
    <property type="entry name" value="F-box-like"/>
    <property type="match status" value="1"/>
</dbReference>
<reference evidence="9" key="1">
    <citation type="journal article" date="2020" name="Stud. Mycol.">
        <title>101 Dothideomycetes genomes: a test case for predicting lifestyles and emergence of pathogens.</title>
        <authorList>
            <person name="Haridas S."/>
            <person name="Albert R."/>
            <person name="Binder M."/>
            <person name="Bloem J."/>
            <person name="Labutti K."/>
            <person name="Salamov A."/>
            <person name="Andreopoulos B."/>
            <person name="Baker S."/>
            <person name="Barry K."/>
            <person name="Bills G."/>
            <person name="Bluhm B."/>
            <person name="Cannon C."/>
            <person name="Castanera R."/>
            <person name="Culley D."/>
            <person name="Daum C."/>
            <person name="Ezra D."/>
            <person name="Gonzalez J."/>
            <person name="Henrissat B."/>
            <person name="Kuo A."/>
            <person name="Liang C."/>
            <person name="Lipzen A."/>
            <person name="Lutzoni F."/>
            <person name="Magnuson J."/>
            <person name="Mondo S."/>
            <person name="Nolan M."/>
            <person name="Ohm R."/>
            <person name="Pangilinan J."/>
            <person name="Park H.-J."/>
            <person name="Ramirez L."/>
            <person name="Alfaro M."/>
            <person name="Sun H."/>
            <person name="Tritt A."/>
            <person name="Yoshinaga Y."/>
            <person name="Zwiers L.-H."/>
            <person name="Turgeon B."/>
            <person name="Goodwin S."/>
            <person name="Spatafora J."/>
            <person name="Crous P."/>
            <person name="Grigoriev I."/>
        </authorList>
    </citation>
    <scope>NUCLEOTIDE SEQUENCE</scope>
    <source>
        <strain evidence="9">CBS 101060</strain>
    </source>
</reference>
<evidence type="ECO:0000259" key="8">
    <source>
        <dbReference type="PROSITE" id="PS50181"/>
    </source>
</evidence>
<protein>
    <submittedName>
        <fullName evidence="9">F-box/WD repeat-containing protein pof1</fullName>
    </submittedName>
</protein>
<feature type="repeat" description="WD" evidence="6">
    <location>
        <begin position="474"/>
        <end position="515"/>
    </location>
</feature>
<dbReference type="PROSITE" id="PS50294">
    <property type="entry name" value="WD_REPEATS_REGION"/>
    <property type="match status" value="3"/>
</dbReference>
<dbReference type="SMART" id="SM00256">
    <property type="entry name" value="FBOX"/>
    <property type="match status" value="1"/>
</dbReference>
<keyword evidence="3 6" id="KW-0853">WD repeat</keyword>
<feature type="compositionally biased region" description="Low complexity" evidence="7">
    <location>
        <begin position="1"/>
        <end position="10"/>
    </location>
</feature>
<evidence type="ECO:0000313" key="9">
    <source>
        <dbReference type="EMBL" id="KAF2834561.1"/>
    </source>
</evidence>
<dbReference type="PRINTS" id="PR00320">
    <property type="entry name" value="GPROTEINBRPT"/>
</dbReference>
<feature type="repeat" description="WD" evidence="6">
    <location>
        <begin position="596"/>
        <end position="623"/>
    </location>
</feature>
<feature type="repeat" description="WD" evidence="6">
    <location>
        <begin position="448"/>
        <end position="465"/>
    </location>
</feature>
<evidence type="ECO:0000256" key="4">
    <source>
        <dbReference type="ARBA" id="ARBA00022737"/>
    </source>
</evidence>
<evidence type="ECO:0000313" key="10">
    <source>
        <dbReference type="Proteomes" id="UP000799429"/>
    </source>
</evidence>